<feature type="region of interest" description="Disordered" evidence="5">
    <location>
        <begin position="44"/>
        <end position="109"/>
    </location>
</feature>
<protein>
    <submittedName>
        <fullName evidence="9">La-related protein 6-like</fullName>
    </submittedName>
</protein>
<keyword evidence="3" id="KW-0539">Nucleus</keyword>
<dbReference type="SUPFAM" id="SSF54928">
    <property type="entry name" value="RNA-binding domain, RBD"/>
    <property type="match status" value="1"/>
</dbReference>
<dbReference type="Proteomes" id="UP000694941">
    <property type="component" value="Unplaced"/>
</dbReference>
<keyword evidence="2 4" id="KW-0694">RNA-binding</keyword>
<proteinExistence type="predicted"/>
<feature type="compositionally biased region" description="Basic and acidic residues" evidence="5">
    <location>
        <begin position="83"/>
        <end position="94"/>
    </location>
</feature>
<dbReference type="InterPro" id="IPR035979">
    <property type="entry name" value="RBD_domain_sf"/>
</dbReference>
<evidence type="ECO:0000256" key="5">
    <source>
        <dbReference type="SAM" id="MobiDB-lite"/>
    </source>
</evidence>
<evidence type="ECO:0000256" key="2">
    <source>
        <dbReference type="ARBA" id="ARBA00022884"/>
    </source>
</evidence>
<reference evidence="9" key="1">
    <citation type="submission" date="2025-08" db="UniProtKB">
        <authorList>
            <consortium name="RefSeq"/>
        </authorList>
    </citation>
    <scope>IDENTIFICATION</scope>
    <source>
        <tissue evidence="9">Muscle</tissue>
    </source>
</reference>
<evidence type="ECO:0000259" key="7">
    <source>
        <dbReference type="PROSITE" id="PS51938"/>
    </source>
</evidence>
<dbReference type="Gene3D" id="1.10.10.10">
    <property type="entry name" value="Winged helix-like DNA-binding domain superfamily/Winged helix DNA-binding domain"/>
    <property type="match status" value="1"/>
</dbReference>
<dbReference type="SUPFAM" id="SSF46785">
    <property type="entry name" value="Winged helix' DNA-binding domain"/>
    <property type="match status" value="1"/>
</dbReference>
<dbReference type="SMART" id="SM00715">
    <property type="entry name" value="LA"/>
    <property type="match status" value="1"/>
</dbReference>
<gene>
    <name evidence="9" type="primary">LOC106471132</name>
</gene>
<evidence type="ECO:0000313" key="9">
    <source>
        <dbReference type="RefSeq" id="XP_013787174.2"/>
    </source>
</evidence>
<dbReference type="Pfam" id="PF05383">
    <property type="entry name" value="La"/>
    <property type="match status" value="1"/>
</dbReference>
<evidence type="ECO:0000313" key="8">
    <source>
        <dbReference type="Proteomes" id="UP000694941"/>
    </source>
</evidence>
<dbReference type="PROSITE" id="PS51938">
    <property type="entry name" value="SUZ_C"/>
    <property type="match status" value="1"/>
</dbReference>
<dbReference type="RefSeq" id="XP_013787174.2">
    <property type="nucleotide sequence ID" value="XM_013931720.2"/>
</dbReference>
<dbReference type="CDD" id="cd08033">
    <property type="entry name" value="LARP_6"/>
    <property type="match status" value="1"/>
</dbReference>
<evidence type="ECO:0000259" key="6">
    <source>
        <dbReference type="PROSITE" id="PS50961"/>
    </source>
</evidence>
<dbReference type="InterPro" id="IPR012677">
    <property type="entry name" value="Nucleotide-bd_a/b_plait_sf"/>
</dbReference>
<sequence>MIIEVHNNVKMLNNGEEYNHLSSSLSRKRVDSNGSRSKRVLLLSARTNEMDGEGYDSSSSTTGSSNEGDKDLENGNSLGYYKEYSDSDKGKDSGIECSPTTDEDFQEPNKDMMKNIIKQVEYYFSNASLLKDPFLLKHVRRNKQGYVSLKLIASFRKVKSYTKNWKVVAHSLKQSEKLEINDDGTKVRRKEPLPDYDETAPSRTVVAFKLPFEKPSVENVGEIFSKCGDITLIRIIRPDGVIPADIKKFLHKHPEIGSSVCALVEFEKRESVSLASKDFLSKHVDWRSIQVIPLVKNASLNLNNDKNDKKDKGNGKKKDKRQDYLSQHRKFESSKGSNCSEKEHSSSGLRYFSLQNYSQESVLRPHSFSYNQKVSKSQSSFQENVCKPLARKKSNSYSDGDSPSPKLTLVSPWVQRRIMAAKERGHNGSAHNSRLLIPDGVTRLPRGPDGTIGFNWSQVKLRTQSAPSSMMTVELGI</sequence>
<dbReference type="PRINTS" id="PR00302">
    <property type="entry name" value="LUPUSLA"/>
</dbReference>
<dbReference type="InterPro" id="IPR024642">
    <property type="entry name" value="SUZ-C"/>
</dbReference>
<feature type="domain" description="SUZ-C" evidence="7">
    <location>
        <begin position="408"/>
        <end position="458"/>
    </location>
</feature>
<accession>A0ABM1BRC9</accession>
<keyword evidence="8" id="KW-1185">Reference proteome</keyword>
<dbReference type="GeneID" id="106471132"/>
<feature type="compositionally biased region" description="Basic and acidic residues" evidence="5">
    <location>
        <begin position="305"/>
        <end position="323"/>
    </location>
</feature>
<dbReference type="InterPro" id="IPR045180">
    <property type="entry name" value="La_dom_prot"/>
</dbReference>
<dbReference type="InterPro" id="IPR002344">
    <property type="entry name" value="Lupus_La"/>
</dbReference>
<dbReference type="PANTHER" id="PTHR22792">
    <property type="entry name" value="LUPUS LA PROTEIN-RELATED"/>
    <property type="match status" value="1"/>
</dbReference>
<feature type="domain" description="HTH La-type RNA-binding" evidence="6">
    <location>
        <begin position="106"/>
        <end position="197"/>
    </location>
</feature>
<dbReference type="InterPro" id="IPR036390">
    <property type="entry name" value="WH_DNA-bd_sf"/>
</dbReference>
<evidence type="ECO:0000256" key="1">
    <source>
        <dbReference type="ARBA" id="ARBA00004123"/>
    </source>
</evidence>
<dbReference type="InterPro" id="IPR036388">
    <property type="entry name" value="WH-like_DNA-bd_sf"/>
</dbReference>
<comment type="subcellular location">
    <subcellularLocation>
        <location evidence="1">Nucleus</location>
    </subcellularLocation>
</comment>
<dbReference type="Gene3D" id="3.30.70.330">
    <property type="match status" value="1"/>
</dbReference>
<evidence type="ECO:0000256" key="4">
    <source>
        <dbReference type="PROSITE-ProRule" id="PRU00332"/>
    </source>
</evidence>
<dbReference type="PANTHER" id="PTHR22792:SF140">
    <property type="entry name" value="ACHILLES, ISOFORM A"/>
    <property type="match status" value="1"/>
</dbReference>
<feature type="region of interest" description="Disordered" evidence="5">
    <location>
        <begin position="302"/>
        <end position="344"/>
    </location>
</feature>
<organism evidence="8 9">
    <name type="scientific">Limulus polyphemus</name>
    <name type="common">Atlantic horseshoe crab</name>
    <dbReference type="NCBI Taxonomy" id="6850"/>
    <lineage>
        <taxon>Eukaryota</taxon>
        <taxon>Metazoa</taxon>
        <taxon>Ecdysozoa</taxon>
        <taxon>Arthropoda</taxon>
        <taxon>Chelicerata</taxon>
        <taxon>Merostomata</taxon>
        <taxon>Xiphosura</taxon>
        <taxon>Limulidae</taxon>
        <taxon>Limulus</taxon>
    </lineage>
</organism>
<evidence type="ECO:0000256" key="3">
    <source>
        <dbReference type="ARBA" id="ARBA00023242"/>
    </source>
</evidence>
<name>A0ABM1BRC9_LIMPO</name>
<dbReference type="PROSITE" id="PS50961">
    <property type="entry name" value="HTH_LA"/>
    <property type="match status" value="1"/>
</dbReference>
<dbReference type="InterPro" id="IPR006630">
    <property type="entry name" value="La_HTH"/>
</dbReference>